<evidence type="ECO:0000256" key="2">
    <source>
        <dbReference type="ARBA" id="ARBA00022741"/>
    </source>
</evidence>
<name>A0A2T8HXH3_9RHOB</name>
<dbReference type="PANTHER" id="PTHR45772:SF1">
    <property type="entry name" value="ABC TRANSPORTER ATP-BINDING PROTEIN"/>
    <property type="match status" value="1"/>
</dbReference>
<dbReference type="Gene3D" id="3.40.50.300">
    <property type="entry name" value="P-loop containing nucleotide triphosphate hydrolases"/>
    <property type="match status" value="1"/>
</dbReference>
<dbReference type="FunFam" id="3.40.50.300:FF:000421">
    <property type="entry name" value="Branched-chain amino acid ABC transporter ATP-binding protein"/>
    <property type="match status" value="1"/>
</dbReference>
<dbReference type="InterPro" id="IPR027417">
    <property type="entry name" value="P-loop_NTPase"/>
</dbReference>
<dbReference type="Pfam" id="PF00005">
    <property type="entry name" value="ABC_tran"/>
    <property type="match status" value="1"/>
</dbReference>
<gene>
    <name evidence="5" type="ORF">DDE20_00695</name>
</gene>
<keyword evidence="2" id="KW-0547">Nucleotide-binding</keyword>
<dbReference type="SMART" id="SM00382">
    <property type="entry name" value="AAA"/>
    <property type="match status" value="1"/>
</dbReference>
<dbReference type="GO" id="GO:0016887">
    <property type="term" value="F:ATP hydrolysis activity"/>
    <property type="evidence" value="ECO:0007669"/>
    <property type="project" value="InterPro"/>
</dbReference>
<sequence length="256" mass="27692">MSSATPLLEIDKVALHFGGLAAISDLSISVNSGEVLAVIGPNGAGKTSMLNLVTRVFDASRGSILFKGEDIARLPRARIAHLGIARTFQNIELFDAASVLDNLLLGRHRFGAGAWWQQVLRTPALTRREEAHRARVEEVIEFLDLSPWRNAPVAGLPYGVRKVVELGRALCAEPEILFLDEPASGLNPEESRDLAFWIDDIRSDLGITVVMIEHDMALVNAVADRVICMAQGRVLAQGTAAEVQAHPDVISAYLGA</sequence>
<keyword evidence="3 5" id="KW-0067">ATP-binding</keyword>
<reference evidence="5 6" key="1">
    <citation type="submission" date="2018-04" db="EMBL/GenBank/DDBJ databases">
        <title>Pararhodobacter oceanense sp. nov., isolated from marine intertidal sediment.</title>
        <authorList>
            <person name="Wang X.-L."/>
            <person name="Du Z.-J."/>
        </authorList>
    </citation>
    <scope>NUCLEOTIDE SEQUENCE [LARGE SCALE GENOMIC DNA]</scope>
    <source>
        <strain evidence="5 6">AM505</strain>
    </source>
</reference>
<dbReference type="GO" id="GO:0005524">
    <property type="term" value="F:ATP binding"/>
    <property type="evidence" value="ECO:0007669"/>
    <property type="project" value="UniProtKB-KW"/>
</dbReference>
<dbReference type="SUPFAM" id="SSF52540">
    <property type="entry name" value="P-loop containing nucleoside triphosphate hydrolases"/>
    <property type="match status" value="1"/>
</dbReference>
<dbReference type="Pfam" id="PF12399">
    <property type="entry name" value="BCA_ABC_TP_C"/>
    <property type="match status" value="1"/>
</dbReference>
<dbReference type="GO" id="GO:0005886">
    <property type="term" value="C:plasma membrane"/>
    <property type="evidence" value="ECO:0007669"/>
    <property type="project" value="TreeGrafter"/>
</dbReference>
<dbReference type="EMBL" id="QDKM01000001">
    <property type="protein sequence ID" value="PVH30123.1"/>
    <property type="molecule type" value="Genomic_DNA"/>
</dbReference>
<dbReference type="RefSeq" id="WP_116556528.1">
    <property type="nucleotide sequence ID" value="NZ_QDKM01000001.1"/>
</dbReference>
<organism evidence="5 6">
    <name type="scientific">Pararhodobacter oceanensis</name>
    <dbReference type="NCBI Taxonomy" id="2172121"/>
    <lineage>
        <taxon>Bacteria</taxon>
        <taxon>Pseudomonadati</taxon>
        <taxon>Pseudomonadota</taxon>
        <taxon>Alphaproteobacteria</taxon>
        <taxon>Rhodobacterales</taxon>
        <taxon>Paracoccaceae</taxon>
        <taxon>Pararhodobacter</taxon>
    </lineage>
</organism>
<dbReference type="InterPro" id="IPR003439">
    <property type="entry name" value="ABC_transporter-like_ATP-bd"/>
</dbReference>
<dbReference type="PANTHER" id="PTHR45772">
    <property type="entry name" value="CONSERVED COMPONENT OF ABC TRANSPORTER FOR NATURAL AMINO ACIDS-RELATED"/>
    <property type="match status" value="1"/>
</dbReference>
<dbReference type="CDD" id="cd03219">
    <property type="entry name" value="ABC_Mj1267_LivG_branched"/>
    <property type="match status" value="1"/>
</dbReference>
<protein>
    <submittedName>
        <fullName evidence="5">ABC transporter ATP-binding protein</fullName>
    </submittedName>
</protein>
<comment type="caution">
    <text evidence="5">The sequence shown here is derived from an EMBL/GenBank/DDBJ whole genome shotgun (WGS) entry which is preliminary data.</text>
</comment>
<dbReference type="InterPro" id="IPR032823">
    <property type="entry name" value="BCA_ABC_TP_C"/>
</dbReference>
<dbReference type="Proteomes" id="UP000245911">
    <property type="component" value="Unassembled WGS sequence"/>
</dbReference>
<evidence type="ECO:0000259" key="4">
    <source>
        <dbReference type="PROSITE" id="PS50893"/>
    </source>
</evidence>
<evidence type="ECO:0000256" key="3">
    <source>
        <dbReference type="ARBA" id="ARBA00022840"/>
    </source>
</evidence>
<keyword evidence="6" id="KW-1185">Reference proteome</keyword>
<evidence type="ECO:0000313" key="5">
    <source>
        <dbReference type="EMBL" id="PVH30123.1"/>
    </source>
</evidence>
<accession>A0A2T8HXH3</accession>
<keyword evidence="1" id="KW-0813">Transport</keyword>
<evidence type="ECO:0000313" key="6">
    <source>
        <dbReference type="Proteomes" id="UP000245911"/>
    </source>
</evidence>
<dbReference type="OrthoDB" id="9806149at2"/>
<dbReference type="AlphaFoldDB" id="A0A2T8HXH3"/>
<dbReference type="PROSITE" id="PS50893">
    <property type="entry name" value="ABC_TRANSPORTER_2"/>
    <property type="match status" value="1"/>
</dbReference>
<dbReference type="InterPro" id="IPR051120">
    <property type="entry name" value="ABC_AA/LPS_Transport"/>
</dbReference>
<evidence type="ECO:0000256" key="1">
    <source>
        <dbReference type="ARBA" id="ARBA00022448"/>
    </source>
</evidence>
<feature type="domain" description="ABC transporter" evidence="4">
    <location>
        <begin position="8"/>
        <end position="256"/>
    </location>
</feature>
<dbReference type="InterPro" id="IPR003593">
    <property type="entry name" value="AAA+_ATPase"/>
</dbReference>
<proteinExistence type="predicted"/>